<protein>
    <submittedName>
        <fullName evidence="1">Uncharacterized protein</fullName>
    </submittedName>
</protein>
<evidence type="ECO:0000313" key="1">
    <source>
        <dbReference type="EMBL" id="MUK87457.1"/>
    </source>
</evidence>
<accession>A0A6N8FHB7</accession>
<evidence type="ECO:0000313" key="2">
    <source>
        <dbReference type="Proteomes" id="UP000469125"/>
    </source>
</evidence>
<organism evidence="1 2">
    <name type="scientific">Ornithinibacillus caprae</name>
    <dbReference type="NCBI Taxonomy" id="2678566"/>
    <lineage>
        <taxon>Bacteria</taxon>
        <taxon>Bacillati</taxon>
        <taxon>Bacillota</taxon>
        <taxon>Bacilli</taxon>
        <taxon>Bacillales</taxon>
        <taxon>Bacillaceae</taxon>
        <taxon>Ornithinibacillus</taxon>
    </lineage>
</organism>
<dbReference type="Proteomes" id="UP000469125">
    <property type="component" value="Unassembled WGS sequence"/>
</dbReference>
<proteinExistence type="predicted"/>
<sequence length="45" mass="4630">MMFLLVVLLFKVVKTPTSGVNIVVAFGMLMVAGVPTGSQSSGSKS</sequence>
<gene>
    <name evidence="1" type="ORF">GMD78_03460</name>
</gene>
<keyword evidence="2" id="KW-1185">Reference proteome</keyword>
<reference evidence="1 2" key="1">
    <citation type="submission" date="2019-11" db="EMBL/GenBank/DDBJ databases">
        <authorList>
            <person name="Li X."/>
        </authorList>
    </citation>
    <scope>NUCLEOTIDE SEQUENCE [LARGE SCALE GENOMIC DNA]</scope>
    <source>
        <strain evidence="1 2">L9</strain>
    </source>
</reference>
<name>A0A6N8FHB7_9BACI</name>
<dbReference type="AlphaFoldDB" id="A0A6N8FHB7"/>
<dbReference type="EMBL" id="WOCA01000002">
    <property type="protein sequence ID" value="MUK87457.1"/>
    <property type="molecule type" value="Genomic_DNA"/>
</dbReference>
<comment type="caution">
    <text evidence="1">The sequence shown here is derived from an EMBL/GenBank/DDBJ whole genome shotgun (WGS) entry which is preliminary data.</text>
</comment>